<dbReference type="GO" id="GO:0003676">
    <property type="term" value="F:nucleic acid binding"/>
    <property type="evidence" value="ECO:0007669"/>
    <property type="project" value="InterPro"/>
</dbReference>
<dbReference type="CDD" id="cd09274">
    <property type="entry name" value="RNase_HI_RT_Ty3"/>
    <property type="match status" value="1"/>
</dbReference>
<dbReference type="InterPro" id="IPR041577">
    <property type="entry name" value="RT_RNaseH_2"/>
</dbReference>
<protein>
    <submittedName>
        <fullName evidence="3">Pol protein</fullName>
    </submittedName>
</protein>
<dbReference type="Gene3D" id="3.10.10.10">
    <property type="entry name" value="HIV Type 1 Reverse Transcriptase, subunit A, domain 1"/>
    <property type="match status" value="2"/>
</dbReference>
<dbReference type="PANTHER" id="PTHR37984">
    <property type="entry name" value="PROTEIN CBG26694"/>
    <property type="match status" value="1"/>
</dbReference>
<reference evidence="3 4" key="1">
    <citation type="submission" date="2019-08" db="EMBL/GenBank/DDBJ databases">
        <title>Draft genome sequences of two oriental melons (Cucumis melo L. var makuwa).</title>
        <authorList>
            <person name="Kwon S.-Y."/>
        </authorList>
    </citation>
    <scope>NUCLEOTIDE SEQUENCE [LARGE SCALE GENOMIC DNA]</scope>
    <source>
        <strain evidence="4">cv. SW 3</strain>
        <tissue evidence="3">Leaf</tissue>
    </source>
</reference>
<dbReference type="Gene3D" id="1.10.340.70">
    <property type="match status" value="1"/>
</dbReference>
<feature type="domain" description="Integrase catalytic" evidence="2">
    <location>
        <begin position="795"/>
        <end position="962"/>
    </location>
</feature>
<comment type="caution">
    <text evidence="3">The sequence shown here is derived from an EMBL/GenBank/DDBJ whole genome shotgun (WGS) entry which is preliminary data.</text>
</comment>
<dbReference type="FunFam" id="3.30.70.270:FF:000003">
    <property type="entry name" value="Transposon Ty3-G Gag-Pol polyprotein"/>
    <property type="match status" value="1"/>
</dbReference>
<dbReference type="InterPro" id="IPR012337">
    <property type="entry name" value="RNaseH-like_sf"/>
</dbReference>
<evidence type="ECO:0000313" key="4">
    <source>
        <dbReference type="Proteomes" id="UP000321393"/>
    </source>
</evidence>
<dbReference type="Pfam" id="PF08284">
    <property type="entry name" value="RVP_2"/>
    <property type="match status" value="1"/>
</dbReference>
<proteinExistence type="predicted"/>
<dbReference type="EMBL" id="SSTE01019905">
    <property type="protein sequence ID" value="KAA0035815.1"/>
    <property type="molecule type" value="Genomic_DNA"/>
</dbReference>
<dbReference type="InterPro" id="IPR036397">
    <property type="entry name" value="RNaseH_sf"/>
</dbReference>
<organism evidence="3 4">
    <name type="scientific">Cucumis melo var. makuwa</name>
    <name type="common">Oriental melon</name>
    <dbReference type="NCBI Taxonomy" id="1194695"/>
    <lineage>
        <taxon>Eukaryota</taxon>
        <taxon>Viridiplantae</taxon>
        <taxon>Streptophyta</taxon>
        <taxon>Embryophyta</taxon>
        <taxon>Tracheophyta</taxon>
        <taxon>Spermatophyta</taxon>
        <taxon>Magnoliopsida</taxon>
        <taxon>eudicotyledons</taxon>
        <taxon>Gunneridae</taxon>
        <taxon>Pentapetalae</taxon>
        <taxon>rosids</taxon>
        <taxon>fabids</taxon>
        <taxon>Cucurbitales</taxon>
        <taxon>Cucurbitaceae</taxon>
        <taxon>Benincaseae</taxon>
        <taxon>Cucumis</taxon>
    </lineage>
</organism>
<dbReference type="InterPro" id="IPR041588">
    <property type="entry name" value="Integrase_H2C2"/>
</dbReference>
<dbReference type="Pfam" id="PF03732">
    <property type="entry name" value="Retrotrans_gag"/>
    <property type="match status" value="1"/>
</dbReference>
<dbReference type="GO" id="GO:0015074">
    <property type="term" value="P:DNA integration"/>
    <property type="evidence" value="ECO:0007669"/>
    <property type="project" value="InterPro"/>
</dbReference>
<evidence type="ECO:0000313" key="3">
    <source>
        <dbReference type="EMBL" id="KAA0035815.1"/>
    </source>
</evidence>
<keyword evidence="1" id="KW-0511">Multifunctional enzyme</keyword>
<dbReference type="OrthoDB" id="1738534at2759"/>
<dbReference type="InterPro" id="IPR050951">
    <property type="entry name" value="Retrovirus_Pol_polyprotein"/>
</dbReference>
<dbReference type="SUPFAM" id="SSF56672">
    <property type="entry name" value="DNA/RNA polymerases"/>
    <property type="match status" value="1"/>
</dbReference>
<dbReference type="FunFam" id="3.30.70.270:FF:000020">
    <property type="entry name" value="Transposon Tf2-6 polyprotein-like Protein"/>
    <property type="match status" value="1"/>
</dbReference>
<dbReference type="Pfam" id="PF17919">
    <property type="entry name" value="RT_RNaseH_2"/>
    <property type="match status" value="1"/>
</dbReference>
<dbReference type="GO" id="GO:0003824">
    <property type="term" value="F:catalytic activity"/>
    <property type="evidence" value="ECO:0007669"/>
    <property type="project" value="UniProtKB-KW"/>
</dbReference>
<name>A0A5A7T2X6_CUCMM</name>
<accession>A0A5A7T2X6</accession>
<dbReference type="PANTHER" id="PTHR37984:SF5">
    <property type="entry name" value="PROTEIN NYNRIN-LIKE"/>
    <property type="match status" value="1"/>
</dbReference>
<dbReference type="InterPro" id="IPR043128">
    <property type="entry name" value="Rev_trsase/Diguanyl_cyclase"/>
</dbReference>
<dbReference type="CDD" id="cd01647">
    <property type="entry name" value="RT_LTR"/>
    <property type="match status" value="1"/>
</dbReference>
<dbReference type="InterPro" id="IPR000477">
    <property type="entry name" value="RT_dom"/>
</dbReference>
<sequence length="974" mass="110048">MDNPTKAQMWLTSIETIFWYMKCPDDQKEQFKENFYAKFFSANVKHAKLQEFLNLEQGDMTVEQYDAEFDMLSRFALDMVRDETARTEKFVRGLRLDLQGIVRALRPATHVDALRIALDLSLQERADLSKAAGRGSNLGQKRKAESQPALAQQRDLRCGRVSRGRCLIGSGVCFRCKQPGHNFDEAERAGTVVTGTLPILGHNAFVLFDSGSSHSFRSSVFIQHVGLEVEPLGSVLSVSTPSGEGAGIVGIPKVISAMKAGKLLSQGTWGILESVVDTREPEVSLFSEPMVREYPDVFLDELPGLPPSREIDFAIELESGTTPISRAPYRMAPAELKELKVQLQELLDKGFIRPSVSLWGAPVLFVKKKDGSMRLCIDYRELNKVTVKNRYPLPRIDDLFDQLYEHYEFIVMSSGLTNAPAIFMDLMKRVFKDFLDTFVIVFIDDILIYSKNETEHEEHLHQVLETLRANKLYAKFSKCEFWLKKVSFLGHVVSSEGVFVDTAKIEAVTSWPRSSTVSEIRSFLGLAGYYRRFVEDFSCIASPLTQLTRKGTPFVWSPACESSFQELKQKLMSAPVLTVLDGSGNFVIYSDASKKGLGCVLMQQGRVVAYASRQLKSHEQNYPTHDLELAVVKELNMRQRRWLKLVKDYDCEILYHPGKANVVTDSFSRKIAHSAALITKQAPLHRDFERAEIAVSVGEKRRLVEAGQGEDFSISSNDGLTFEGRLCVPKDSAVKTELLTEAHSSPFAMHPGSTKMYQDLRCVYWWRNMKREVADFVNRCLVCKQVKAPRHRPAGLLQPLNVLGWKWKSVSMDFITELPKTLKGYTVIWVVVDRLTKSAHFVLGKSTYTASKCGQLYMMEIVRLHGVPVSIISDRDARYTSKFWKGLQLALGTRLDFSTAFHSQTDGQTERLNQVLEDMLRACVLEFSGSWDSHLHLMEFAYNNSYQATIGMAPFEALYSKCCRSPVCWGEVGE</sequence>
<dbReference type="Gene3D" id="3.30.420.10">
    <property type="entry name" value="Ribonuclease H-like superfamily/Ribonuclease H"/>
    <property type="match status" value="1"/>
</dbReference>
<evidence type="ECO:0000256" key="1">
    <source>
        <dbReference type="ARBA" id="ARBA00023268"/>
    </source>
</evidence>
<dbReference type="Pfam" id="PF00078">
    <property type="entry name" value="RVT_1"/>
    <property type="match status" value="1"/>
</dbReference>
<dbReference type="InterPro" id="IPR001584">
    <property type="entry name" value="Integrase_cat-core"/>
</dbReference>
<gene>
    <name evidence="3" type="ORF">E6C27_scaffold403G001080</name>
</gene>
<dbReference type="AlphaFoldDB" id="A0A5A7T2X6"/>
<dbReference type="SUPFAM" id="SSF53098">
    <property type="entry name" value="Ribonuclease H-like"/>
    <property type="match status" value="1"/>
</dbReference>
<dbReference type="InterPro" id="IPR043502">
    <property type="entry name" value="DNA/RNA_pol_sf"/>
</dbReference>
<dbReference type="Proteomes" id="UP000321393">
    <property type="component" value="Unassembled WGS sequence"/>
</dbReference>
<dbReference type="InterPro" id="IPR005162">
    <property type="entry name" value="Retrotrans_gag_dom"/>
</dbReference>
<dbReference type="Gene3D" id="3.30.70.270">
    <property type="match status" value="3"/>
</dbReference>
<dbReference type="Pfam" id="PF17921">
    <property type="entry name" value="Integrase_H2C2"/>
    <property type="match status" value="1"/>
</dbReference>
<dbReference type="PROSITE" id="PS50994">
    <property type="entry name" value="INTEGRASE"/>
    <property type="match status" value="1"/>
</dbReference>
<evidence type="ECO:0000259" key="2">
    <source>
        <dbReference type="PROSITE" id="PS50994"/>
    </source>
</evidence>